<sequence>MPRIISFLTVFLALMAAVVTAQAQPRGQWEVLGEQRSRPGVESLKIDVPGRRAGRFDALKVAVRGGNILLLSVEITFGNGDRQKVDIRFPLTAGAETGPIDLEGRGRFIRSVRVRYGSLGFLGRPTVVVLGHPVRGRPDRPDVVFRDLGPRWERLSVERVDRERDRDVIQLSRRDGRFDAILLRVRQSPIRLRRVRVVFGNGRRQDFDLPNVLRRGDTDILELRGRRGRFIDRIVLVYRDIGSPRRARVAVFGRKAERRPDFRDLGPDWSRLSVERVNRERDRDVIQLSRRDGRFDAILLRVRQSPVRVRRVRVVFGNGRRQDFDLPNVLRRGDTDVLELRGRRGRFIDRIVLVYRDAGGPRRARVEVWGRQTQRRGFRPLGPRWDEIGIMRASRGGDRDVIELSRRDGRFDALLLRVKRNDVEFRRVRVIYGNGRRDNLDIDRRIRAGDESDVLELRGARGRFLDRIELVYRTRGGGRLALVEIWGRRSLRR</sequence>
<protein>
    <submittedName>
        <fullName evidence="2">Uncharacterized protein</fullName>
    </submittedName>
</protein>
<name>A0A397Q4D3_9HYPH</name>
<proteinExistence type="predicted"/>
<dbReference type="RefSeq" id="WP_119061025.1">
    <property type="nucleotide sequence ID" value="NZ_QXDF01000001.1"/>
</dbReference>
<dbReference type="OrthoDB" id="7573906at2"/>
<comment type="caution">
    <text evidence="2">The sequence shown here is derived from an EMBL/GenBank/DDBJ whole genome shotgun (WGS) entry which is preliminary data.</text>
</comment>
<feature type="signal peptide" evidence="1">
    <location>
        <begin position="1"/>
        <end position="23"/>
    </location>
</feature>
<reference evidence="2 3" key="1">
    <citation type="submission" date="2018-08" db="EMBL/GenBank/DDBJ databases">
        <title>Genomic Encyclopedia of Archaeal and Bacterial Type Strains, Phase II (KMG-II): from individual species to whole genera.</title>
        <authorList>
            <person name="Goeker M."/>
        </authorList>
    </citation>
    <scope>NUCLEOTIDE SEQUENCE [LARGE SCALE GENOMIC DNA]</scope>
    <source>
        <strain evidence="2 3">DSM 5002</strain>
    </source>
</reference>
<gene>
    <name evidence="2" type="ORF">BXY53_1308</name>
</gene>
<evidence type="ECO:0000313" key="3">
    <source>
        <dbReference type="Proteomes" id="UP000266273"/>
    </source>
</evidence>
<feature type="chain" id="PRO_5017274947" evidence="1">
    <location>
        <begin position="24"/>
        <end position="493"/>
    </location>
</feature>
<keyword evidence="3" id="KW-1185">Reference proteome</keyword>
<keyword evidence="1" id="KW-0732">Signal</keyword>
<accession>A0A397Q4D3</accession>
<evidence type="ECO:0000313" key="2">
    <source>
        <dbReference type="EMBL" id="RIA56206.1"/>
    </source>
</evidence>
<dbReference type="AlphaFoldDB" id="A0A397Q4D3"/>
<dbReference type="EMBL" id="QXDF01000001">
    <property type="protein sequence ID" value="RIA56206.1"/>
    <property type="molecule type" value="Genomic_DNA"/>
</dbReference>
<organism evidence="2 3">
    <name type="scientific">Dichotomicrobium thermohalophilum</name>
    <dbReference type="NCBI Taxonomy" id="933063"/>
    <lineage>
        <taxon>Bacteria</taxon>
        <taxon>Pseudomonadati</taxon>
        <taxon>Pseudomonadota</taxon>
        <taxon>Alphaproteobacteria</taxon>
        <taxon>Hyphomicrobiales</taxon>
        <taxon>Hyphomicrobiaceae</taxon>
        <taxon>Dichotomicrobium</taxon>
    </lineage>
</organism>
<dbReference type="Proteomes" id="UP000266273">
    <property type="component" value="Unassembled WGS sequence"/>
</dbReference>
<evidence type="ECO:0000256" key="1">
    <source>
        <dbReference type="SAM" id="SignalP"/>
    </source>
</evidence>